<feature type="domain" description="Glycosyl hydrolase family 31 C-terminal" evidence="5">
    <location>
        <begin position="409"/>
        <end position="474"/>
    </location>
</feature>
<gene>
    <name evidence="6" type="ORF">EHW67_13515</name>
</gene>
<dbReference type="AlphaFoldDB" id="A0A3S0D488"/>
<dbReference type="PANTHER" id="PTHR43863:SF2">
    <property type="entry name" value="MALTASE-GLUCOAMYLASE"/>
    <property type="match status" value="1"/>
</dbReference>
<evidence type="ECO:0000256" key="2">
    <source>
        <dbReference type="RuleBase" id="RU361185"/>
    </source>
</evidence>
<name>A0A3S0D488_9FLAO</name>
<evidence type="ECO:0000313" key="7">
    <source>
        <dbReference type="Proteomes" id="UP000267585"/>
    </source>
</evidence>
<dbReference type="InterPro" id="IPR017853">
    <property type="entry name" value="GH"/>
</dbReference>
<keyword evidence="3" id="KW-0812">Transmembrane</keyword>
<dbReference type="InterPro" id="IPR051816">
    <property type="entry name" value="Glycosyl_Hydrolase_31"/>
</dbReference>
<evidence type="ECO:0000259" key="5">
    <source>
        <dbReference type="Pfam" id="PF21365"/>
    </source>
</evidence>
<organism evidence="6 7">
    <name type="scientific">Arenibacter aquaticus</name>
    <dbReference type="NCBI Taxonomy" id="2489054"/>
    <lineage>
        <taxon>Bacteria</taxon>
        <taxon>Pseudomonadati</taxon>
        <taxon>Bacteroidota</taxon>
        <taxon>Flavobacteriia</taxon>
        <taxon>Flavobacteriales</taxon>
        <taxon>Flavobacteriaceae</taxon>
        <taxon>Arenibacter</taxon>
    </lineage>
</organism>
<dbReference type="EMBL" id="RQPJ01000014">
    <property type="protein sequence ID" value="RTE52692.1"/>
    <property type="molecule type" value="Genomic_DNA"/>
</dbReference>
<comment type="caution">
    <text evidence="6">The sequence shown here is derived from an EMBL/GenBank/DDBJ whole genome shotgun (WGS) entry which is preliminary data.</text>
</comment>
<keyword evidence="3" id="KW-0472">Membrane</keyword>
<sequence length="591" mass="68512">MKRKGVLISVAVLLLLGVITYFYWILPVWGMPFNKQRHGNPPLTPSWALECWLWEDDVNTSDYVDELLEGYKKHDIPVRTILIDSPWSLRYNDFQIDTSLYKQPYKWFKKLQDNEYRVVLWMTSMVNSASKDTKIKDSEDWFNQAMGNGFLVQSDSPNKWWKGRGGFIDYTSKEAMEWWRGMQQNVFDLGVDGWKLDGTATLFWSKLGGIPFFYKSASKGLMSTRTYMDHYYRDEYLHGLGQNPEFVTLSRSIDRSFHPEGFSPIDASPVSWVGDQEHKWVTDEMISESQDEKVDIALDGIQGFESAIESILKSADLGYNIIGSDIAGFSGKTIPPRLYIRWAQFSTFCGLFMNGGHGERRLWKRSKEELQVIRKFSWLHTELVPYMYHYVVMANKGGRRLQTPLKEGKYHYMFGDDFLVAPIYMDSKKRSVSLPKGNWRYFFADRELLEGGVVVDREFPMDEFPVFVKDGAIVPLRIKRAYTGFGDANSEGFVTILVYPKNKNSFVYYHTDGAGKTNISYLKTNYGCKLSLRGTKIPHILRVHSKISPKEIYLDGEILERGKFWDYEDLDQKIIIKNSAEYSEGGYTVKF</sequence>
<feature type="transmembrane region" description="Helical" evidence="3">
    <location>
        <begin position="7"/>
        <end position="26"/>
    </location>
</feature>
<keyword evidence="2" id="KW-0326">Glycosidase</keyword>
<evidence type="ECO:0000313" key="6">
    <source>
        <dbReference type="EMBL" id="RTE52692.1"/>
    </source>
</evidence>
<dbReference type="RefSeq" id="WP_126162926.1">
    <property type="nucleotide sequence ID" value="NZ_RQPJ01000014.1"/>
</dbReference>
<dbReference type="Pfam" id="PF21365">
    <property type="entry name" value="Glyco_hydro_31_3rd"/>
    <property type="match status" value="1"/>
</dbReference>
<accession>A0A3S0D488</accession>
<comment type="similarity">
    <text evidence="1 2">Belongs to the glycosyl hydrolase 31 family.</text>
</comment>
<dbReference type="OrthoDB" id="176168at2"/>
<dbReference type="GO" id="GO:0004553">
    <property type="term" value="F:hydrolase activity, hydrolyzing O-glycosyl compounds"/>
    <property type="evidence" value="ECO:0007669"/>
    <property type="project" value="InterPro"/>
</dbReference>
<dbReference type="PANTHER" id="PTHR43863">
    <property type="entry name" value="HYDROLASE, PUTATIVE (AFU_ORTHOLOGUE AFUA_1G03140)-RELATED"/>
    <property type="match status" value="1"/>
</dbReference>
<dbReference type="SUPFAM" id="SSF51445">
    <property type="entry name" value="(Trans)glycosidases"/>
    <property type="match status" value="1"/>
</dbReference>
<feature type="domain" description="Glycoside hydrolase family 31 TIM barrel" evidence="4">
    <location>
        <begin position="303"/>
        <end position="389"/>
    </location>
</feature>
<dbReference type="InterPro" id="IPR048395">
    <property type="entry name" value="Glyco_hydro_31_C"/>
</dbReference>
<feature type="domain" description="Glycoside hydrolase family 31 TIM barrel" evidence="4">
    <location>
        <begin position="41"/>
        <end position="203"/>
    </location>
</feature>
<dbReference type="Proteomes" id="UP000267585">
    <property type="component" value="Unassembled WGS sequence"/>
</dbReference>
<dbReference type="SUPFAM" id="SSF51011">
    <property type="entry name" value="Glycosyl hydrolase domain"/>
    <property type="match status" value="1"/>
</dbReference>
<dbReference type="Gene3D" id="2.60.40.4040">
    <property type="match status" value="1"/>
</dbReference>
<dbReference type="GO" id="GO:0005975">
    <property type="term" value="P:carbohydrate metabolic process"/>
    <property type="evidence" value="ECO:0007669"/>
    <property type="project" value="InterPro"/>
</dbReference>
<evidence type="ECO:0000256" key="1">
    <source>
        <dbReference type="ARBA" id="ARBA00007806"/>
    </source>
</evidence>
<dbReference type="InterPro" id="IPR000322">
    <property type="entry name" value="Glyco_hydro_31_TIM"/>
</dbReference>
<evidence type="ECO:0000259" key="4">
    <source>
        <dbReference type="Pfam" id="PF01055"/>
    </source>
</evidence>
<keyword evidence="7" id="KW-1185">Reference proteome</keyword>
<reference evidence="6 7" key="1">
    <citation type="submission" date="2018-11" db="EMBL/GenBank/DDBJ databases">
        <title>Arenibacter aquaticus sp.nov., a marine bacterium isolated from surface seawater in the South China Sea.</title>
        <authorList>
            <person name="Guo J."/>
            <person name="Sun J."/>
        </authorList>
    </citation>
    <scope>NUCLEOTIDE SEQUENCE [LARGE SCALE GENOMIC DNA]</scope>
    <source>
        <strain evidence="6 7">GUO666</strain>
    </source>
</reference>
<protein>
    <submittedName>
        <fullName evidence="6">Glycoside hydrolase family 31 protein</fullName>
    </submittedName>
</protein>
<dbReference type="Gene3D" id="3.20.20.80">
    <property type="entry name" value="Glycosidases"/>
    <property type="match status" value="1"/>
</dbReference>
<dbReference type="Pfam" id="PF01055">
    <property type="entry name" value="Glyco_hydro_31_2nd"/>
    <property type="match status" value="2"/>
</dbReference>
<keyword evidence="2 6" id="KW-0378">Hydrolase</keyword>
<proteinExistence type="inferred from homology"/>
<keyword evidence="3" id="KW-1133">Transmembrane helix</keyword>
<evidence type="ECO:0000256" key="3">
    <source>
        <dbReference type="SAM" id="Phobius"/>
    </source>
</evidence>